<dbReference type="Gene3D" id="3.40.50.150">
    <property type="entry name" value="Vaccinia Virus protein VP39"/>
    <property type="match status" value="1"/>
</dbReference>
<reference evidence="1 2" key="1">
    <citation type="submission" date="2022-08" db="EMBL/GenBank/DDBJ databases">
        <title>Aerococcaceae sp. nov isolated from spoiled eye mask.</title>
        <authorList>
            <person name="Zhou G."/>
            <person name="Xie X.-B."/>
            <person name="Shi Q.-S."/>
            <person name="Wang Y.-S."/>
            <person name="Wen X."/>
            <person name="Peng H."/>
            <person name="Yang X.-J."/>
            <person name="Tao H.-B."/>
            <person name="Huang X.-M."/>
        </authorList>
    </citation>
    <scope>NUCLEOTIDE SEQUENCE [LARGE SCALE GENOMIC DNA]</scope>
    <source>
        <strain evidence="2">DM20194951</strain>
    </source>
</reference>
<dbReference type="EMBL" id="CP102453">
    <property type="protein sequence ID" value="UUX34385.1"/>
    <property type="molecule type" value="Genomic_DNA"/>
</dbReference>
<dbReference type="InterPro" id="IPR029063">
    <property type="entry name" value="SAM-dependent_MTases_sf"/>
</dbReference>
<dbReference type="GO" id="GO:0032259">
    <property type="term" value="P:methylation"/>
    <property type="evidence" value="ECO:0007669"/>
    <property type="project" value="UniProtKB-KW"/>
</dbReference>
<keyword evidence="2" id="KW-1185">Reference proteome</keyword>
<keyword evidence="1" id="KW-0808">Transferase</keyword>
<keyword evidence="1" id="KW-0489">Methyltransferase</keyword>
<dbReference type="PANTHER" id="PTHR35276:SF1">
    <property type="entry name" value="TRNA (MNM(5)S(2)U34)-METHYLTRANSFERASE, CHLOROPLASTIC"/>
    <property type="match status" value="1"/>
</dbReference>
<dbReference type="GO" id="GO:0008168">
    <property type="term" value="F:methyltransferase activity"/>
    <property type="evidence" value="ECO:0007669"/>
    <property type="project" value="UniProtKB-KW"/>
</dbReference>
<dbReference type="SUPFAM" id="SSF53335">
    <property type="entry name" value="S-adenosyl-L-methionine-dependent methyltransferases"/>
    <property type="match status" value="1"/>
</dbReference>
<evidence type="ECO:0000313" key="1">
    <source>
        <dbReference type="EMBL" id="UUX34385.1"/>
    </source>
</evidence>
<name>A0ABY5P7C2_9LACT</name>
<dbReference type="RefSeq" id="WP_313793887.1">
    <property type="nucleotide sequence ID" value="NZ_CP102453.1"/>
</dbReference>
<proteinExistence type="predicted"/>
<organism evidence="1 2">
    <name type="scientific">Fundicoccus culcitae</name>
    <dbReference type="NCBI Taxonomy" id="2969821"/>
    <lineage>
        <taxon>Bacteria</taxon>
        <taxon>Bacillati</taxon>
        <taxon>Bacillota</taxon>
        <taxon>Bacilli</taxon>
        <taxon>Lactobacillales</taxon>
        <taxon>Aerococcaceae</taxon>
        <taxon>Fundicoccus</taxon>
    </lineage>
</organism>
<gene>
    <name evidence="1" type="ORF">NRE15_01670</name>
</gene>
<accession>A0ABY5P7C2</accession>
<sequence>MQNAINYSHTMLNELIEQFPNGLFIDATLGNGNDAIHILKHPKFTGTLLAFDIQPQALQTSQTKITQLNIAAHRYQLIGDSHANVDQYLAIDASLQGAIFNLGYLPKGNHQITTQADSTIQALEKMQGYLVKNGKIILVVYPGHQAGQIEKVRLLEELSQWPQETFQILQYQFINQINNPPFVIIIEKTI</sequence>
<evidence type="ECO:0000313" key="2">
    <source>
        <dbReference type="Proteomes" id="UP001315967"/>
    </source>
</evidence>
<dbReference type="PANTHER" id="PTHR35276">
    <property type="entry name" value="S-ADENOSYL-L-METHIONINE-DEPENDENT METHYLTRANSFERASES SUPERFAMILY PROTEIN"/>
    <property type="match status" value="1"/>
</dbReference>
<dbReference type="Proteomes" id="UP001315967">
    <property type="component" value="Chromosome"/>
</dbReference>
<dbReference type="InterPro" id="IPR010719">
    <property type="entry name" value="MnmM_MeTrfase"/>
</dbReference>
<protein>
    <submittedName>
        <fullName evidence="1">Class I SAM-dependent methyltransferase</fullName>
    </submittedName>
</protein>
<dbReference type="Pfam" id="PF06962">
    <property type="entry name" value="rRNA_methylase"/>
    <property type="match status" value="1"/>
</dbReference>